<organism evidence="3 4">
    <name type="scientific">Aphanomyces stellatus</name>
    <dbReference type="NCBI Taxonomy" id="120398"/>
    <lineage>
        <taxon>Eukaryota</taxon>
        <taxon>Sar</taxon>
        <taxon>Stramenopiles</taxon>
        <taxon>Oomycota</taxon>
        <taxon>Saprolegniomycetes</taxon>
        <taxon>Saprolegniales</taxon>
        <taxon>Verrucalvaceae</taxon>
        <taxon>Aphanomyces</taxon>
    </lineage>
</organism>
<protein>
    <submittedName>
        <fullName evidence="3">Aste57867_25510 protein</fullName>
    </submittedName>
</protein>
<dbReference type="OrthoDB" id="37659at2759"/>
<evidence type="ECO:0000313" key="3">
    <source>
        <dbReference type="EMBL" id="VFU02133.1"/>
    </source>
</evidence>
<name>A0A485LT88_9STRA</name>
<feature type="chain" id="PRO_5036116651" evidence="1">
    <location>
        <begin position="19"/>
        <end position="167"/>
    </location>
</feature>
<dbReference type="GO" id="GO:0005789">
    <property type="term" value="C:endoplasmic reticulum membrane"/>
    <property type="evidence" value="ECO:0007669"/>
    <property type="project" value="TreeGrafter"/>
</dbReference>
<dbReference type="AlphaFoldDB" id="A0A485LT88"/>
<dbReference type="EMBL" id="VJMH01007542">
    <property type="protein sequence ID" value="KAF0682372.1"/>
    <property type="molecule type" value="Genomic_DNA"/>
</dbReference>
<dbReference type="PRINTS" id="PR00081">
    <property type="entry name" value="GDHRDH"/>
</dbReference>
<dbReference type="SUPFAM" id="SSF51735">
    <property type="entry name" value="NAD(P)-binding Rossmann-fold domains"/>
    <property type="match status" value="1"/>
</dbReference>
<dbReference type="Gene3D" id="3.40.50.720">
    <property type="entry name" value="NAD(P)-binding Rossmann-like Domain"/>
    <property type="match status" value="1"/>
</dbReference>
<accession>A0A485LT88</accession>
<keyword evidence="1" id="KW-0732">Signal</keyword>
<dbReference type="GO" id="GO:0047560">
    <property type="term" value="F:3-dehydrosphinganine reductase activity"/>
    <property type="evidence" value="ECO:0007669"/>
    <property type="project" value="TreeGrafter"/>
</dbReference>
<evidence type="ECO:0000313" key="4">
    <source>
        <dbReference type="Proteomes" id="UP000332933"/>
    </source>
</evidence>
<dbReference type="GO" id="GO:0030148">
    <property type="term" value="P:sphingolipid biosynthetic process"/>
    <property type="evidence" value="ECO:0007669"/>
    <property type="project" value="TreeGrafter"/>
</dbReference>
<dbReference type="Proteomes" id="UP000332933">
    <property type="component" value="Unassembled WGS sequence"/>
</dbReference>
<evidence type="ECO:0000256" key="1">
    <source>
        <dbReference type="SAM" id="SignalP"/>
    </source>
</evidence>
<dbReference type="PANTHER" id="PTHR43550:SF3">
    <property type="entry name" value="3-KETODIHYDROSPHINGOSINE REDUCTASE"/>
    <property type="match status" value="1"/>
</dbReference>
<feature type="signal peptide" evidence="1">
    <location>
        <begin position="1"/>
        <end position="18"/>
    </location>
</feature>
<dbReference type="InterPro" id="IPR036291">
    <property type="entry name" value="NAD(P)-bd_dom_sf"/>
</dbReference>
<dbReference type="EMBL" id="CAADRA010007568">
    <property type="protein sequence ID" value="VFU02133.1"/>
    <property type="molecule type" value="Genomic_DNA"/>
</dbReference>
<sequence length="167" mass="17329">MVLLAPVALLILAALASAYILPLFTKQVDFRGKHILITGGSQGLGKELALQLVDQGANVTIVARRAEPLQAGSRRNHRPGAVKTAEASPFGPIDLVVCNAGSSSPGSMADMAASVHHKAMERNYFGQLNTVRAVLPGMIACCRGSILFIASAAGLASYIGYASNSPT</sequence>
<dbReference type="PANTHER" id="PTHR43550">
    <property type="entry name" value="3-KETODIHYDROSPHINGOSINE REDUCTASE"/>
    <property type="match status" value="1"/>
</dbReference>
<reference evidence="3 4" key="1">
    <citation type="submission" date="2019-03" db="EMBL/GenBank/DDBJ databases">
        <authorList>
            <person name="Gaulin E."/>
            <person name="Dumas B."/>
        </authorList>
    </citation>
    <scope>NUCLEOTIDE SEQUENCE [LARGE SCALE GENOMIC DNA]</scope>
    <source>
        <strain evidence="3">CBS 568.67</strain>
    </source>
</reference>
<proteinExistence type="predicted"/>
<dbReference type="Pfam" id="PF00106">
    <property type="entry name" value="adh_short"/>
    <property type="match status" value="2"/>
</dbReference>
<dbReference type="InterPro" id="IPR002347">
    <property type="entry name" value="SDR_fam"/>
</dbReference>
<keyword evidence="4" id="KW-1185">Reference proteome</keyword>
<evidence type="ECO:0000313" key="2">
    <source>
        <dbReference type="EMBL" id="KAF0682372.1"/>
    </source>
</evidence>
<reference evidence="2" key="2">
    <citation type="submission" date="2019-06" db="EMBL/GenBank/DDBJ databases">
        <title>Genomics analysis of Aphanomyces spp. identifies a new class of oomycete effector associated with host adaptation.</title>
        <authorList>
            <person name="Gaulin E."/>
        </authorList>
    </citation>
    <scope>NUCLEOTIDE SEQUENCE</scope>
    <source>
        <strain evidence="2">CBS 578.67</strain>
    </source>
</reference>
<dbReference type="GO" id="GO:0006666">
    <property type="term" value="P:3-keto-sphinganine metabolic process"/>
    <property type="evidence" value="ECO:0007669"/>
    <property type="project" value="TreeGrafter"/>
</dbReference>
<gene>
    <name evidence="3" type="primary">Aste57867_25510</name>
    <name evidence="2" type="ORF">As57867_025431</name>
    <name evidence="3" type="ORF">ASTE57867_25510</name>
</gene>